<evidence type="ECO:0000259" key="1">
    <source>
        <dbReference type="Pfam" id="PF01208"/>
    </source>
</evidence>
<feature type="domain" description="Uroporphyrinogen decarboxylase (URO-D)" evidence="1">
    <location>
        <begin position="163"/>
        <end position="320"/>
    </location>
</feature>
<dbReference type="RefSeq" id="WP_204447811.1">
    <property type="nucleotide sequence ID" value="NZ_JACJKY010000022.1"/>
</dbReference>
<dbReference type="SUPFAM" id="SSF51726">
    <property type="entry name" value="UROD/MetE-like"/>
    <property type="match status" value="1"/>
</dbReference>
<organism evidence="2 3">
    <name type="scientific">Merdimmobilis hominis</name>
    <dbReference type="NCBI Taxonomy" id="2897707"/>
    <lineage>
        <taxon>Bacteria</taxon>
        <taxon>Bacillati</taxon>
        <taxon>Bacillota</taxon>
        <taxon>Clostridia</taxon>
        <taxon>Eubacteriales</taxon>
        <taxon>Oscillospiraceae</taxon>
        <taxon>Merdimmobilis</taxon>
    </lineage>
</organism>
<dbReference type="Proteomes" id="UP000774750">
    <property type="component" value="Unassembled WGS sequence"/>
</dbReference>
<dbReference type="PANTHER" id="PTHR47099:SF1">
    <property type="entry name" value="METHYLCOBAMIDE:COM METHYLTRANSFERASE MTBA"/>
    <property type="match status" value="1"/>
</dbReference>
<dbReference type="GO" id="GO:0006779">
    <property type="term" value="P:porphyrin-containing compound biosynthetic process"/>
    <property type="evidence" value="ECO:0007669"/>
    <property type="project" value="InterPro"/>
</dbReference>
<gene>
    <name evidence="2" type="ORF">H6A12_10910</name>
</gene>
<accession>A0A938X8X1</accession>
<dbReference type="PANTHER" id="PTHR47099">
    <property type="entry name" value="METHYLCOBAMIDE:COM METHYLTRANSFERASE MTBA"/>
    <property type="match status" value="1"/>
</dbReference>
<dbReference type="EMBL" id="JACJKY010000022">
    <property type="protein sequence ID" value="MBM6921659.1"/>
    <property type="molecule type" value="Genomic_DNA"/>
</dbReference>
<evidence type="ECO:0000313" key="3">
    <source>
        <dbReference type="Proteomes" id="UP000774750"/>
    </source>
</evidence>
<dbReference type="InterPro" id="IPR038071">
    <property type="entry name" value="UROD/MetE-like_sf"/>
</dbReference>
<dbReference type="AlphaFoldDB" id="A0A938X8X1"/>
<name>A0A938X8X1_9FIRM</name>
<dbReference type="Pfam" id="PF01208">
    <property type="entry name" value="URO-D"/>
    <property type="match status" value="1"/>
</dbReference>
<protein>
    <recommendedName>
        <fullName evidence="1">Uroporphyrinogen decarboxylase (URO-D) domain-containing protein</fullName>
    </recommendedName>
</protein>
<evidence type="ECO:0000313" key="2">
    <source>
        <dbReference type="EMBL" id="MBM6921659.1"/>
    </source>
</evidence>
<dbReference type="Gene3D" id="3.20.20.210">
    <property type="match status" value="1"/>
</dbReference>
<keyword evidence="3" id="KW-1185">Reference proteome</keyword>
<reference evidence="2" key="2">
    <citation type="journal article" date="2021" name="Sci. Rep.">
        <title>The distribution of antibiotic resistance genes in chicken gut microbiota commensals.</title>
        <authorList>
            <person name="Juricova H."/>
            <person name="Matiasovicova J."/>
            <person name="Kubasova T."/>
            <person name="Cejkova D."/>
            <person name="Rychlik I."/>
        </authorList>
    </citation>
    <scope>NUCLEOTIDE SEQUENCE</scope>
    <source>
        <strain evidence="2">An559</strain>
    </source>
</reference>
<comment type="caution">
    <text evidence="2">The sequence shown here is derived from an EMBL/GenBank/DDBJ whole genome shotgun (WGS) entry which is preliminary data.</text>
</comment>
<dbReference type="GO" id="GO:0004853">
    <property type="term" value="F:uroporphyrinogen decarboxylase activity"/>
    <property type="evidence" value="ECO:0007669"/>
    <property type="project" value="InterPro"/>
</dbReference>
<dbReference type="InterPro" id="IPR000257">
    <property type="entry name" value="Uroporphyrinogen_deCOase"/>
</dbReference>
<proteinExistence type="predicted"/>
<reference evidence="2" key="1">
    <citation type="submission" date="2020-08" db="EMBL/GenBank/DDBJ databases">
        <authorList>
            <person name="Cejkova D."/>
            <person name="Kubasova T."/>
            <person name="Jahodarova E."/>
            <person name="Rychlik I."/>
        </authorList>
    </citation>
    <scope>NUCLEOTIDE SEQUENCE</scope>
    <source>
        <strain evidence="2">An559</strain>
    </source>
</reference>
<sequence length="339" mass="40297">MEQLTTHQRMQLIFDHKEPDRIPIWDTPWNGTISRWKREGMPDKFDGETYVDYLGLDKIARFQPDNSPRFEAKVVERTDTYRIYTTQWGATQKELIGEDTTPEFLHFTVTDRESWEEAKKRMVPTKDRINWNYLKENYQKWLDEGYWKVANLWFGFDVTHSWMCGTETILIAMLEDPEWCMDMFNTMLDLHIALYEMVLNEGYRFDCVWWWDDMGYKHNQFFSKTVYREVLKPVHQRAIDWAHSKGMKAQLHSCGDIMPFVPELTEIGLDALNPLEVKAGMDPVKLKETYGDRLVLHGGVNALLWNQMEDLKAELKRLIPILKQQAAIFSQPIIRFRIQ</sequence>
<dbReference type="InterPro" id="IPR052024">
    <property type="entry name" value="Methanogen_methyltrans"/>
</dbReference>